<accession>A0A2M6US90</accession>
<name>A0A2M6US90_9HYPH</name>
<keyword evidence="1" id="KW-0812">Transmembrane</keyword>
<proteinExistence type="predicted"/>
<gene>
    <name evidence="2" type="ORF">CER18_04930</name>
</gene>
<feature type="transmembrane region" description="Helical" evidence="1">
    <location>
        <begin position="34"/>
        <end position="51"/>
    </location>
</feature>
<keyword evidence="1" id="KW-0472">Membrane</keyword>
<evidence type="ECO:0000313" key="2">
    <source>
        <dbReference type="EMBL" id="PIT69014.1"/>
    </source>
</evidence>
<sequence>MAEGIALGCRMAFERFIHNVQGVKSLDKSSYQEFFSIMFFLLVYVDILFVYCLHQNVFLIYVVAFSSIRAISLSLVREKGVFSATSC</sequence>
<comment type="caution">
    <text evidence="2">The sequence shown here is derived from an EMBL/GenBank/DDBJ whole genome shotgun (WGS) entry which is preliminary data.</text>
</comment>
<evidence type="ECO:0000256" key="1">
    <source>
        <dbReference type="SAM" id="Phobius"/>
    </source>
</evidence>
<keyword evidence="1" id="KW-1133">Transmembrane helix</keyword>
<protein>
    <submittedName>
        <fullName evidence="2">Uncharacterized protein</fullName>
    </submittedName>
</protein>
<reference evidence="2 3" key="1">
    <citation type="submission" date="2017-06" db="EMBL/GenBank/DDBJ databases">
        <title>Draft genome of Bartonella tribocorum strain L103, isolated from a rodent in Laos.</title>
        <authorList>
            <person name="Hadjadj L."/>
            <person name="Jiyipong T."/>
            <person name="Morand S."/>
            <person name="Diene S.M."/>
            <person name="Rolain J.-M."/>
        </authorList>
    </citation>
    <scope>NUCLEOTIDE SEQUENCE [LARGE SCALE GENOMIC DNA]</scope>
    <source>
        <strain evidence="2 3">L103</strain>
    </source>
</reference>
<evidence type="ECO:0000313" key="3">
    <source>
        <dbReference type="Proteomes" id="UP000229839"/>
    </source>
</evidence>
<dbReference type="EMBL" id="NJGE01000009">
    <property type="protein sequence ID" value="PIT69014.1"/>
    <property type="molecule type" value="Genomic_DNA"/>
</dbReference>
<dbReference type="AlphaFoldDB" id="A0A2M6US90"/>
<organism evidence="2 3">
    <name type="scientific">Bartonella tribocorum</name>
    <dbReference type="NCBI Taxonomy" id="85701"/>
    <lineage>
        <taxon>Bacteria</taxon>
        <taxon>Pseudomonadati</taxon>
        <taxon>Pseudomonadota</taxon>
        <taxon>Alphaproteobacteria</taxon>
        <taxon>Hyphomicrobiales</taxon>
        <taxon>Bartonellaceae</taxon>
        <taxon>Bartonella</taxon>
    </lineage>
</organism>
<feature type="transmembrane region" description="Helical" evidence="1">
    <location>
        <begin position="57"/>
        <end position="76"/>
    </location>
</feature>
<dbReference type="Proteomes" id="UP000229839">
    <property type="component" value="Unassembled WGS sequence"/>
</dbReference>